<keyword evidence="2" id="KW-0472">Membrane</keyword>
<dbReference type="RefSeq" id="WP_270076040.1">
    <property type="nucleotide sequence ID" value="NZ_CP115174.1"/>
</dbReference>
<protein>
    <recommendedName>
        <fullName evidence="7">TonB-dependent receptor</fullName>
    </recommendedName>
</protein>
<evidence type="ECO:0000313" key="5">
    <source>
        <dbReference type="EMBL" id="WBO21391.1"/>
    </source>
</evidence>
<evidence type="ECO:0000256" key="4">
    <source>
        <dbReference type="SAM" id="MobiDB-lite"/>
    </source>
</evidence>
<dbReference type="Proteomes" id="UP001210865">
    <property type="component" value="Chromosome"/>
</dbReference>
<dbReference type="Gene3D" id="2.170.130.10">
    <property type="entry name" value="TonB-dependent receptor, plug domain"/>
    <property type="match status" value="1"/>
</dbReference>
<keyword evidence="6" id="KW-1185">Reference proteome</keyword>
<comment type="subcellular location">
    <subcellularLocation>
        <location evidence="1">Cell outer membrane</location>
    </subcellularLocation>
</comment>
<gene>
    <name evidence="5" type="ORF">PBT88_14510</name>
</gene>
<sequence length="784" mass="84340">MGGLSATPLLAQSAPPSTATPSTVTPAHSLTTQDAAEAKASAQDEILVTAHRQHGAVATDIPPQVTLNSAAIGALGAADLHEVFEDLAPEFKTGESEPGKDAQTPVVLVNGQRIAGFSSIRDLPPEAVRRIEVFPEKVALQYGYGADQKVVNVVLRSNYHALTLLGRYTAAPENWRGIYRAKADLLRIGEHSHWNIDLDYSHIDPLFAGTTLADPATGATSTPVPAHTLATQNDDLTVSGDLTRDFGPLTADFASRLELGTLQSRLGLADEDGDLLSQQGSPGLISGPRYRSDQHVDAQTSLTLNGHLDSWRWSFIGKLDDTAHVIRTQDSASGGHFDTVTIPSPALLDQRCEGMANLDCVATETRTASGDAFLNGKLLPLPAGSISASLRAGFAFSGIRSESPAAGQQQDRDRNEGNIQGNFDIPITSAHSPVGKLSIGLNGEARQLSDFGTLSTFGSTLQWAPIKPVEIIASVRSEQQAPTLEQLANGILDTPDLREFDFVTGETSIVRRLEGGNSALTPSRARIGNLRIQVNPLRSTDLQLSAEYTITHTHDPIVAITAATTAAMAAFPEMFTRNQDGYLTGQDTSPVNLASRDQQQIRWGLNYSTAFGASLPGAPGKAPTRDQFQIALYDTWRLQDDVVLRDGLPRLDLLDGGFLSDMGGTPRHEIELQTTIATRTWSADINARWQTPTTTQSGLAGNDRLTFSQGVTVNLRLQINLAEQHWLVHALPFLRGKLNLSADNVLGAHTTVHDGNNSVPLAYSEAYLNPTGRTFRITLRKRFH</sequence>
<evidence type="ECO:0008006" key="7">
    <source>
        <dbReference type="Google" id="ProtNLM"/>
    </source>
</evidence>
<feature type="region of interest" description="Disordered" evidence="4">
    <location>
        <begin position="1"/>
        <end position="25"/>
    </location>
</feature>
<feature type="compositionally biased region" description="Low complexity" evidence="4">
    <location>
        <begin position="11"/>
        <end position="25"/>
    </location>
</feature>
<reference evidence="5 6" key="1">
    <citation type="submission" date="2022-12" db="EMBL/GenBank/DDBJ databases">
        <title>Sphingomonas abieness sp. nov., an endophytic bacterium isolated from Abies koreana.</title>
        <authorList>
            <person name="Jiang L."/>
            <person name="Lee J."/>
        </authorList>
    </citation>
    <scope>NUCLEOTIDE SEQUENCE [LARGE SCALE GENOMIC DNA]</scope>
    <source>
        <strain evidence="6">PAMB 00755</strain>
    </source>
</reference>
<accession>A0ABY7NLN8</accession>
<dbReference type="PANTHER" id="PTHR47234:SF1">
    <property type="entry name" value="TONB-DEPENDENT RECEPTOR"/>
    <property type="match status" value="1"/>
</dbReference>
<evidence type="ECO:0000256" key="2">
    <source>
        <dbReference type="ARBA" id="ARBA00023136"/>
    </source>
</evidence>
<evidence type="ECO:0000313" key="6">
    <source>
        <dbReference type="Proteomes" id="UP001210865"/>
    </source>
</evidence>
<dbReference type="EMBL" id="CP115174">
    <property type="protein sequence ID" value="WBO21391.1"/>
    <property type="molecule type" value="Genomic_DNA"/>
</dbReference>
<feature type="region of interest" description="Disordered" evidence="4">
    <location>
        <begin position="401"/>
        <end position="425"/>
    </location>
</feature>
<organism evidence="5 6">
    <name type="scientific">Sphingomonas abietis</name>
    <dbReference type="NCBI Taxonomy" id="3012344"/>
    <lineage>
        <taxon>Bacteria</taxon>
        <taxon>Pseudomonadati</taxon>
        <taxon>Pseudomonadota</taxon>
        <taxon>Alphaproteobacteria</taxon>
        <taxon>Sphingomonadales</taxon>
        <taxon>Sphingomonadaceae</taxon>
        <taxon>Sphingomonas</taxon>
    </lineage>
</organism>
<proteinExistence type="predicted"/>
<evidence type="ECO:0000256" key="1">
    <source>
        <dbReference type="ARBA" id="ARBA00004442"/>
    </source>
</evidence>
<keyword evidence="3" id="KW-0998">Cell outer membrane</keyword>
<dbReference type="Gene3D" id="2.40.170.20">
    <property type="entry name" value="TonB-dependent receptor, beta-barrel domain"/>
    <property type="match status" value="1"/>
</dbReference>
<name>A0ABY7NLN8_9SPHN</name>
<dbReference type="InterPro" id="IPR036942">
    <property type="entry name" value="Beta-barrel_TonB_sf"/>
</dbReference>
<dbReference type="SUPFAM" id="SSF56935">
    <property type="entry name" value="Porins"/>
    <property type="match status" value="1"/>
</dbReference>
<evidence type="ECO:0000256" key="3">
    <source>
        <dbReference type="ARBA" id="ARBA00023237"/>
    </source>
</evidence>
<dbReference type="InterPro" id="IPR037066">
    <property type="entry name" value="Plug_dom_sf"/>
</dbReference>
<dbReference type="PANTHER" id="PTHR47234">
    <property type="match status" value="1"/>
</dbReference>